<protein>
    <submittedName>
        <fullName evidence="1">Uncharacterized protein</fullName>
    </submittedName>
</protein>
<sequence length="74" mass="8650">MSGHTCFHYAIRVDLAYHDSNDPAHNKLTPQFLYRPVLYRKLEFKTQTWRHIVISLVHHKCALLVVTGESLQTC</sequence>
<proteinExistence type="predicted"/>
<accession>A0A9Q0YJU0</accession>
<evidence type="ECO:0000313" key="2">
    <source>
        <dbReference type="Proteomes" id="UP001152320"/>
    </source>
</evidence>
<reference evidence="1" key="1">
    <citation type="submission" date="2021-10" db="EMBL/GenBank/DDBJ databases">
        <title>Tropical sea cucumber genome reveals ecological adaptation and Cuvierian tubules defense mechanism.</title>
        <authorList>
            <person name="Chen T."/>
        </authorList>
    </citation>
    <scope>NUCLEOTIDE SEQUENCE</scope>
    <source>
        <strain evidence="1">Nanhai2018</strain>
        <tissue evidence="1">Muscle</tissue>
    </source>
</reference>
<comment type="caution">
    <text evidence="1">The sequence shown here is derived from an EMBL/GenBank/DDBJ whole genome shotgun (WGS) entry which is preliminary data.</text>
</comment>
<evidence type="ECO:0000313" key="1">
    <source>
        <dbReference type="EMBL" id="KAJ8021794.1"/>
    </source>
</evidence>
<dbReference type="AlphaFoldDB" id="A0A9Q0YJU0"/>
<organism evidence="1 2">
    <name type="scientific">Holothuria leucospilota</name>
    <name type="common">Black long sea cucumber</name>
    <name type="synonym">Mertensiothuria leucospilota</name>
    <dbReference type="NCBI Taxonomy" id="206669"/>
    <lineage>
        <taxon>Eukaryota</taxon>
        <taxon>Metazoa</taxon>
        <taxon>Echinodermata</taxon>
        <taxon>Eleutherozoa</taxon>
        <taxon>Echinozoa</taxon>
        <taxon>Holothuroidea</taxon>
        <taxon>Aspidochirotacea</taxon>
        <taxon>Aspidochirotida</taxon>
        <taxon>Holothuriidae</taxon>
        <taxon>Holothuria</taxon>
    </lineage>
</organism>
<dbReference type="EMBL" id="JAIZAY010000021">
    <property type="protein sequence ID" value="KAJ8021794.1"/>
    <property type="molecule type" value="Genomic_DNA"/>
</dbReference>
<dbReference type="Proteomes" id="UP001152320">
    <property type="component" value="Chromosome 21"/>
</dbReference>
<name>A0A9Q0YJU0_HOLLE</name>
<keyword evidence="2" id="KW-1185">Reference proteome</keyword>
<gene>
    <name evidence="1" type="ORF">HOLleu_39091</name>
</gene>